<dbReference type="Proteomes" id="UP001281147">
    <property type="component" value="Unassembled WGS sequence"/>
</dbReference>
<comment type="caution">
    <text evidence="1">The sequence shown here is derived from an EMBL/GenBank/DDBJ whole genome shotgun (WGS) entry which is preliminary data.</text>
</comment>
<sequence>MAKTYLWPQWRDKIAGGWRCITYEMFDGSGPDRKLIAKPHGDDPLGRVLISPDGFLSAHIARRDRMGALPSGNAWQLGEDKEVAHVARGLSMYCGYLELFEDDEGLFWKTKVEICSDPNRFGGFEERRIEYFEENGKAFMVLQPKQDMVLEDGTKTRAIIKWEKFE</sequence>
<protein>
    <submittedName>
        <fullName evidence="1">Uncharacterized protein</fullName>
    </submittedName>
</protein>
<proteinExistence type="predicted"/>
<reference evidence="1" key="1">
    <citation type="submission" date="2023-07" db="EMBL/GenBank/DDBJ databases">
        <title>Black Yeasts Isolated from many extreme environments.</title>
        <authorList>
            <person name="Coleine C."/>
            <person name="Stajich J.E."/>
            <person name="Selbmann L."/>
        </authorList>
    </citation>
    <scope>NUCLEOTIDE SEQUENCE</scope>
    <source>
        <strain evidence="1">CCFEE 5714</strain>
    </source>
</reference>
<gene>
    <name evidence="1" type="ORF">LTR37_006688</name>
</gene>
<keyword evidence="2" id="KW-1185">Reference proteome</keyword>
<organism evidence="1 2">
    <name type="scientific">Vermiconidia calcicola</name>
    <dbReference type="NCBI Taxonomy" id="1690605"/>
    <lineage>
        <taxon>Eukaryota</taxon>
        <taxon>Fungi</taxon>
        <taxon>Dikarya</taxon>
        <taxon>Ascomycota</taxon>
        <taxon>Pezizomycotina</taxon>
        <taxon>Dothideomycetes</taxon>
        <taxon>Dothideomycetidae</taxon>
        <taxon>Mycosphaerellales</taxon>
        <taxon>Extremaceae</taxon>
        <taxon>Vermiconidia</taxon>
    </lineage>
</organism>
<dbReference type="EMBL" id="JAUTXU010000045">
    <property type="protein sequence ID" value="KAK3715958.1"/>
    <property type="molecule type" value="Genomic_DNA"/>
</dbReference>
<evidence type="ECO:0000313" key="1">
    <source>
        <dbReference type="EMBL" id="KAK3715958.1"/>
    </source>
</evidence>
<evidence type="ECO:0000313" key="2">
    <source>
        <dbReference type="Proteomes" id="UP001281147"/>
    </source>
</evidence>
<name>A0ACC3NFM4_9PEZI</name>
<accession>A0ACC3NFM4</accession>